<dbReference type="Pfam" id="PF00578">
    <property type="entry name" value="AhpC-TSA"/>
    <property type="match status" value="1"/>
</dbReference>
<feature type="domain" description="Thioredoxin" evidence="1">
    <location>
        <begin position="50"/>
        <end position="182"/>
    </location>
</feature>
<evidence type="ECO:0000259" key="1">
    <source>
        <dbReference type="PROSITE" id="PS51352"/>
    </source>
</evidence>
<dbReference type="CDD" id="cd03011">
    <property type="entry name" value="TlpA_like_ScsD_MtbDsbE"/>
    <property type="match status" value="1"/>
</dbReference>
<accession>A0A2S7X3L1</accession>
<reference evidence="2 3" key="1">
    <citation type="submission" date="2016-12" db="EMBL/GenBank/DDBJ databases">
        <title>Diversity of luminous bacteria.</title>
        <authorList>
            <person name="Yoshizawa S."/>
            <person name="Kogure K."/>
        </authorList>
    </citation>
    <scope>NUCLEOTIDE SEQUENCE [LARGE SCALE GENOMIC DNA]</scope>
    <source>
        <strain evidence="2 3">ATCC 33715</strain>
    </source>
</reference>
<evidence type="ECO:0000313" key="2">
    <source>
        <dbReference type="EMBL" id="PQJ84797.1"/>
    </source>
</evidence>
<dbReference type="Gene3D" id="3.40.30.10">
    <property type="entry name" value="Glutaredoxin"/>
    <property type="match status" value="1"/>
</dbReference>
<dbReference type="Proteomes" id="UP000239263">
    <property type="component" value="Unassembled WGS sequence"/>
</dbReference>
<dbReference type="AlphaFoldDB" id="A0A2S7X3L1"/>
<dbReference type="SUPFAM" id="SSF52833">
    <property type="entry name" value="Thioredoxin-like"/>
    <property type="match status" value="1"/>
</dbReference>
<dbReference type="InterPro" id="IPR050553">
    <property type="entry name" value="Thioredoxin_ResA/DsbE_sf"/>
</dbReference>
<comment type="caution">
    <text evidence="2">The sequence shown here is derived from an EMBL/GenBank/DDBJ whole genome shotgun (WGS) entry which is preliminary data.</text>
</comment>
<dbReference type="InterPro" id="IPR000866">
    <property type="entry name" value="AhpC/TSA"/>
</dbReference>
<dbReference type="PANTHER" id="PTHR42852">
    <property type="entry name" value="THIOL:DISULFIDE INTERCHANGE PROTEIN DSBE"/>
    <property type="match status" value="1"/>
</dbReference>
<dbReference type="GO" id="GO:0016209">
    <property type="term" value="F:antioxidant activity"/>
    <property type="evidence" value="ECO:0007669"/>
    <property type="project" value="InterPro"/>
</dbReference>
<proteinExistence type="predicted"/>
<dbReference type="PROSITE" id="PS51352">
    <property type="entry name" value="THIOREDOXIN_2"/>
    <property type="match status" value="1"/>
</dbReference>
<evidence type="ECO:0000313" key="3">
    <source>
        <dbReference type="Proteomes" id="UP000239263"/>
    </source>
</evidence>
<protein>
    <recommendedName>
        <fullName evidence="1">Thioredoxin domain-containing protein</fullName>
    </recommendedName>
</protein>
<organism evidence="2 3">
    <name type="scientific">Aliivibrio sifiae</name>
    <dbReference type="NCBI Taxonomy" id="566293"/>
    <lineage>
        <taxon>Bacteria</taxon>
        <taxon>Pseudomonadati</taxon>
        <taxon>Pseudomonadota</taxon>
        <taxon>Gammaproteobacteria</taxon>
        <taxon>Vibrionales</taxon>
        <taxon>Vibrionaceae</taxon>
        <taxon>Aliivibrio</taxon>
    </lineage>
</organism>
<dbReference type="RefSeq" id="WP_105056186.1">
    <property type="nucleotide sequence ID" value="NZ_CAWNRT010000002.1"/>
</dbReference>
<dbReference type="GO" id="GO:0016491">
    <property type="term" value="F:oxidoreductase activity"/>
    <property type="evidence" value="ECO:0007669"/>
    <property type="project" value="InterPro"/>
</dbReference>
<dbReference type="EMBL" id="MSCO01000002">
    <property type="protein sequence ID" value="PQJ84797.1"/>
    <property type="molecule type" value="Genomic_DNA"/>
</dbReference>
<name>A0A2S7X3L1_9GAMM</name>
<gene>
    <name evidence="2" type="ORF">BTO22_14985</name>
</gene>
<dbReference type="InterPro" id="IPR036249">
    <property type="entry name" value="Thioredoxin-like_sf"/>
</dbReference>
<sequence>MLLKSPNNQTKKNKNKNSKADIVKFVKEITKFAFFIILLVSAIDFWRSKDMPSELIPPLSINTIDGDWVDIEKMSHEKPVLLYFWGTWCPICNIVSPSVSWLASDHQVVSVAITSGDNKRLSQFMNYKEYDFPVVNDSTGNISKEWGVTATPSIVIINNGKVSSITTGATTPIGLWLRLFFA</sequence>
<dbReference type="PANTHER" id="PTHR42852:SF17">
    <property type="entry name" value="THIOREDOXIN-LIKE PROTEIN HI_1115"/>
    <property type="match status" value="1"/>
</dbReference>
<dbReference type="OrthoDB" id="9796554at2"/>
<dbReference type="InterPro" id="IPR013766">
    <property type="entry name" value="Thioredoxin_domain"/>
</dbReference>